<dbReference type="Gene3D" id="1.10.101.10">
    <property type="entry name" value="PGBD-like superfamily/PGBD"/>
    <property type="match status" value="1"/>
</dbReference>
<feature type="chain" id="PRO_5030668989" evidence="3">
    <location>
        <begin position="33"/>
        <end position="349"/>
    </location>
</feature>
<dbReference type="PANTHER" id="PTHR32347">
    <property type="entry name" value="EFFLUX SYSTEM COMPONENT YKNX-RELATED"/>
    <property type="match status" value="1"/>
</dbReference>
<evidence type="ECO:0000313" key="5">
    <source>
        <dbReference type="EMBL" id="MBB5838317.1"/>
    </source>
</evidence>
<dbReference type="EMBL" id="JACHMY010000001">
    <property type="protein sequence ID" value="MBB5838317.1"/>
    <property type="molecule type" value="Genomic_DNA"/>
</dbReference>
<name>A0A7W9JAR7_9ACTN</name>
<dbReference type="Pfam" id="PF01471">
    <property type="entry name" value="PG_binding_1"/>
    <property type="match status" value="1"/>
</dbReference>
<evidence type="ECO:0000313" key="6">
    <source>
        <dbReference type="Proteomes" id="UP000549971"/>
    </source>
</evidence>
<dbReference type="Proteomes" id="UP000549971">
    <property type="component" value="Unassembled WGS sequence"/>
</dbReference>
<sequence length="349" mass="35879">MRSRTTWTAAAVLAAGGVLSAVLLTRTDSSQAADQTEPLSTAKVTQQTLKDTESADGELGYGTTSTVAGRRAGTVTAVPESGQLFHRGQTLYSVDNAPTSLMYGALPAYRRLSVDSEGPDVLQLEQNLTALGYDGFTVDDSYTDNTAEAVEEWQEDRGLPETGAVELGQVVFAAGPVRVDSVTARVGAPVGPGQTVLTFSGTRKAVTVRLEAADLRLAKKGAAVSVALPDDSVVPGKVEKVSTVIVPATGQDTEPTTELEVIVAIDNQKALAAYPTAAVDVTFVASERRGVLTVPVAALLALSEGGFGVEVSDSAGSRYVPVKTGLFAGGRVEISGGGLKAGDAVGVPK</sequence>
<keyword evidence="2" id="KW-0175">Coiled coil</keyword>
<evidence type="ECO:0000256" key="1">
    <source>
        <dbReference type="ARBA" id="ARBA00004196"/>
    </source>
</evidence>
<reference evidence="5 6" key="1">
    <citation type="submission" date="2020-08" db="EMBL/GenBank/DDBJ databases">
        <title>Sequencing the genomes of 1000 actinobacteria strains.</title>
        <authorList>
            <person name="Klenk H.-P."/>
        </authorList>
    </citation>
    <scope>NUCLEOTIDE SEQUENCE [LARGE SCALE GENOMIC DNA]</scope>
    <source>
        <strain evidence="5 6">DSM 28967</strain>
    </source>
</reference>
<dbReference type="InterPro" id="IPR002477">
    <property type="entry name" value="Peptidoglycan-bd-like"/>
</dbReference>
<dbReference type="RefSeq" id="WP_184799012.1">
    <property type="nucleotide sequence ID" value="NZ_JACHMY010000001.1"/>
</dbReference>
<feature type="signal peptide" evidence="3">
    <location>
        <begin position="1"/>
        <end position="32"/>
    </location>
</feature>
<evidence type="ECO:0000256" key="2">
    <source>
        <dbReference type="ARBA" id="ARBA00023054"/>
    </source>
</evidence>
<keyword evidence="6" id="KW-1185">Reference proteome</keyword>
<dbReference type="GO" id="GO:0030313">
    <property type="term" value="C:cell envelope"/>
    <property type="evidence" value="ECO:0007669"/>
    <property type="project" value="UniProtKB-SubCell"/>
</dbReference>
<accession>A0A7W9JAR7</accession>
<protein>
    <submittedName>
        <fullName evidence="5">Peptidoglycan hydrolase-like protein with peptidoglycan-binding domain</fullName>
    </submittedName>
</protein>
<dbReference type="AlphaFoldDB" id="A0A7W9JAR7"/>
<comment type="subcellular location">
    <subcellularLocation>
        <location evidence="1">Cell envelope</location>
    </subcellularLocation>
</comment>
<keyword evidence="5" id="KW-0378">Hydrolase</keyword>
<evidence type="ECO:0000256" key="3">
    <source>
        <dbReference type="SAM" id="SignalP"/>
    </source>
</evidence>
<dbReference type="InterPro" id="IPR036365">
    <property type="entry name" value="PGBD-like_sf"/>
</dbReference>
<feature type="domain" description="Peptidoglycan binding-like" evidence="4">
    <location>
        <begin position="118"/>
        <end position="165"/>
    </location>
</feature>
<dbReference type="PANTHER" id="PTHR32347:SF27">
    <property type="entry name" value="RND EFFLUX PUMP MEMBRANE FUSION PROTEIN BARREL-SANDWICH DOMAIN-CONTAINING PROTEIN"/>
    <property type="match status" value="1"/>
</dbReference>
<proteinExistence type="predicted"/>
<gene>
    <name evidence="5" type="ORF">HDA39_005051</name>
</gene>
<organism evidence="5 6">
    <name type="scientific">Kribbella italica</name>
    <dbReference type="NCBI Taxonomy" id="1540520"/>
    <lineage>
        <taxon>Bacteria</taxon>
        <taxon>Bacillati</taxon>
        <taxon>Actinomycetota</taxon>
        <taxon>Actinomycetes</taxon>
        <taxon>Propionibacteriales</taxon>
        <taxon>Kribbellaceae</taxon>
        <taxon>Kribbella</taxon>
    </lineage>
</organism>
<dbReference type="InterPro" id="IPR036366">
    <property type="entry name" value="PGBDSf"/>
</dbReference>
<comment type="caution">
    <text evidence="5">The sequence shown here is derived from an EMBL/GenBank/DDBJ whole genome shotgun (WGS) entry which is preliminary data.</text>
</comment>
<evidence type="ECO:0000259" key="4">
    <source>
        <dbReference type="Pfam" id="PF01471"/>
    </source>
</evidence>
<dbReference type="Gene3D" id="2.40.420.20">
    <property type="match status" value="1"/>
</dbReference>
<dbReference type="GO" id="GO:0016787">
    <property type="term" value="F:hydrolase activity"/>
    <property type="evidence" value="ECO:0007669"/>
    <property type="project" value="UniProtKB-KW"/>
</dbReference>
<keyword evidence="3" id="KW-0732">Signal</keyword>
<dbReference type="SUPFAM" id="SSF47090">
    <property type="entry name" value="PGBD-like"/>
    <property type="match status" value="1"/>
</dbReference>
<dbReference type="InterPro" id="IPR050465">
    <property type="entry name" value="UPF0194_transport"/>
</dbReference>